<evidence type="ECO:0000313" key="10">
    <source>
        <dbReference type="EMBL" id="RYB02695.1"/>
    </source>
</evidence>
<feature type="transmembrane region" description="Helical" evidence="8">
    <location>
        <begin position="215"/>
        <end position="240"/>
    </location>
</feature>
<protein>
    <recommendedName>
        <fullName evidence="8">Bcr/CflA family efflux transporter</fullName>
    </recommendedName>
</protein>
<dbReference type="GO" id="GO:0042910">
    <property type="term" value="F:xenobiotic transmembrane transporter activity"/>
    <property type="evidence" value="ECO:0007669"/>
    <property type="project" value="InterPro"/>
</dbReference>
<gene>
    <name evidence="10" type="ORF">D3272_20065</name>
</gene>
<keyword evidence="4" id="KW-1003">Cell membrane</keyword>
<dbReference type="Proteomes" id="UP000289411">
    <property type="component" value="Unassembled WGS sequence"/>
</dbReference>
<feature type="transmembrane region" description="Helical" evidence="8">
    <location>
        <begin position="88"/>
        <end position="107"/>
    </location>
</feature>
<dbReference type="CDD" id="cd17320">
    <property type="entry name" value="MFS_MdfA_MDR_like"/>
    <property type="match status" value="1"/>
</dbReference>
<keyword evidence="7 8" id="KW-0472">Membrane</keyword>
<dbReference type="GO" id="GO:0005886">
    <property type="term" value="C:plasma membrane"/>
    <property type="evidence" value="ECO:0007669"/>
    <property type="project" value="UniProtKB-SubCell"/>
</dbReference>
<feature type="transmembrane region" description="Helical" evidence="8">
    <location>
        <begin position="146"/>
        <end position="168"/>
    </location>
</feature>
<sequence length="424" mass="43873">MTAQAATTAPAATPAMGFKQFVALIAALMAVNALAIDSMLPALPAIGRSLGIEDENQRQWIVTAYLLGFGAAQIVYGPLADRFGRKPVLLGGIAAYVAFSALAAFSTSFAMLLLARALMGVGAAATRVLAVSVVRDCYSGRDMARVMSLAFIVFLAVPILAPSIGQIIMLFGPWRWVFGGLGVFGAAVMAWTALRLPETLHPSDRLPFSPGRVAGAFRIALTSRIAVGYMLAMTLVLGALFGFINSAQQVFADTLSAPKLFTTVFAFIAGFMALSSFLNARIVGRLGPRRVSHMALCGFIAVSAIHALVSVSGHETLVSFAVLQAGVMFCFGLVASNFGSLAMEPLGHVAGTASSVQGFVTTFGGALLGFFVGQHFDGTTVPLSIGFAGYGILALGVVLVAERGRLFGGSQAAAPAGAVDAALH</sequence>
<feature type="transmembrane region" description="Helical" evidence="8">
    <location>
        <begin position="350"/>
        <end position="371"/>
    </location>
</feature>
<accession>A0A4Q2RA46</accession>
<dbReference type="NCBIfam" id="TIGR00710">
    <property type="entry name" value="efflux_Bcr_CflA"/>
    <property type="match status" value="1"/>
</dbReference>
<dbReference type="PANTHER" id="PTHR23502:SF132">
    <property type="entry name" value="POLYAMINE TRANSPORTER 2-RELATED"/>
    <property type="match status" value="1"/>
</dbReference>
<keyword evidence="6 8" id="KW-1133">Transmembrane helix</keyword>
<reference evidence="10 11" key="2">
    <citation type="submission" date="2019-02" db="EMBL/GenBank/DDBJ databases">
        <title>'Lichenibacterium ramalinii' gen. nov. sp. nov., 'Lichenibacterium minor' gen. nov. sp. nov.</title>
        <authorList>
            <person name="Pankratov T."/>
        </authorList>
    </citation>
    <scope>NUCLEOTIDE SEQUENCE [LARGE SCALE GENOMIC DNA]</scope>
    <source>
        <strain evidence="10 11">RmlP001</strain>
    </source>
</reference>
<reference evidence="10 11" key="1">
    <citation type="submission" date="2018-09" db="EMBL/GenBank/DDBJ databases">
        <authorList>
            <person name="Grouzdev D.S."/>
            <person name="Krutkina M.S."/>
        </authorList>
    </citation>
    <scope>NUCLEOTIDE SEQUENCE [LARGE SCALE GENOMIC DNA]</scope>
    <source>
        <strain evidence="10 11">RmlP001</strain>
    </source>
</reference>
<comment type="subcellular location">
    <subcellularLocation>
        <location evidence="8">Cell inner membrane</location>
        <topology evidence="8">Multi-pass membrane protein</topology>
    </subcellularLocation>
    <subcellularLocation>
        <location evidence="1">Cell membrane</location>
        <topology evidence="1">Multi-pass membrane protein</topology>
    </subcellularLocation>
</comment>
<dbReference type="InterPro" id="IPR036259">
    <property type="entry name" value="MFS_trans_sf"/>
</dbReference>
<evidence type="ECO:0000256" key="3">
    <source>
        <dbReference type="ARBA" id="ARBA00022448"/>
    </source>
</evidence>
<dbReference type="EMBL" id="QYBC01000018">
    <property type="protein sequence ID" value="RYB02695.1"/>
    <property type="molecule type" value="Genomic_DNA"/>
</dbReference>
<proteinExistence type="inferred from homology"/>
<keyword evidence="11" id="KW-1185">Reference proteome</keyword>
<feature type="transmembrane region" description="Helical" evidence="8">
    <location>
        <begin position="21"/>
        <end position="40"/>
    </location>
</feature>
<dbReference type="InterPro" id="IPR011701">
    <property type="entry name" value="MFS"/>
</dbReference>
<evidence type="ECO:0000313" key="11">
    <source>
        <dbReference type="Proteomes" id="UP000289411"/>
    </source>
</evidence>
<evidence type="ECO:0000256" key="4">
    <source>
        <dbReference type="ARBA" id="ARBA00022475"/>
    </source>
</evidence>
<comment type="similarity">
    <text evidence="2 8">Belongs to the major facilitator superfamily. Bcr/CmlA family.</text>
</comment>
<evidence type="ECO:0000259" key="9">
    <source>
        <dbReference type="PROSITE" id="PS50850"/>
    </source>
</evidence>
<dbReference type="AlphaFoldDB" id="A0A4Q2RA46"/>
<keyword evidence="3 8" id="KW-0813">Transport</keyword>
<dbReference type="PROSITE" id="PS50850">
    <property type="entry name" value="MFS"/>
    <property type="match status" value="1"/>
</dbReference>
<organism evidence="10 11">
    <name type="scientific">Lichenibacterium ramalinae</name>
    <dbReference type="NCBI Taxonomy" id="2316527"/>
    <lineage>
        <taxon>Bacteria</taxon>
        <taxon>Pseudomonadati</taxon>
        <taxon>Pseudomonadota</taxon>
        <taxon>Alphaproteobacteria</taxon>
        <taxon>Hyphomicrobiales</taxon>
        <taxon>Lichenihabitantaceae</taxon>
        <taxon>Lichenibacterium</taxon>
    </lineage>
</organism>
<evidence type="ECO:0000256" key="8">
    <source>
        <dbReference type="RuleBase" id="RU365088"/>
    </source>
</evidence>
<feature type="transmembrane region" description="Helical" evidence="8">
    <location>
        <begin position="113"/>
        <end position="134"/>
    </location>
</feature>
<name>A0A4Q2RA46_9HYPH</name>
<feature type="transmembrane region" description="Helical" evidence="8">
    <location>
        <begin position="260"/>
        <end position="279"/>
    </location>
</feature>
<comment type="caution">
    <text evidence="10">The sequence shown here is derived from an EMBL/GenBank/DDBJ whole genome shotgun (WGS) entry which is preliminary data.</text>
</comment>
<feature type="transmembrane region" description="Helical" evidence="8">
    <location>
        <begin position="60"/>
        <end position="76"/>
    </location>
</feature>
<feature type="domain" description="Major facilitator superfamily (MFS) profile" evidence="9">
    <location>
        <begin position="21"/>
        <end position="406"/>
    </location>
</feature>
<dbReference type="PANTHER" id="PTHR23502">
    <property type="entry name" value="MAJOR FACILITATOR SUPERFAMILY"/>
    <property type="match status" value="1"/>
</dbReference>
<dbReference type="GO" id="GO:1990961">
    <property type="term" value="P:xenobiotic detoxification by transmembrane export across the plasma membrane"/>
    <property type="evidence" value="ECO:0007669"/>
    <property type="project" value="InterPro"/>
</dbReference>
<evidence type="ECO:0000256" key="6">
    <source>
        <dbReference type="ARBA" id="ARBA00022989"/>
    </source>
</evidence>
<dbReference type="InterPro" id="IPR004812">
    <property type="entry name" value="Efflux_drug-R_Bcr/CmlA"/>
</dbReference>
<keyword evidence="8" id="KW-0997">Cell inner membrane</keyword>
<evidence type="ECO:0000256" key="7">
    <source>
        <dbReference type="ARBA" id="ARBA00023136"/>
    </source>
</evidence>
<dbReference type="Pfam" id="PF07690">
    <property type="entry name" value="MFS_1"/>
    <property type="match status" value="1"/>
</dbReference>
<evidence type="ECO:0000256" key="2">
    <source>
        <dbReference type="ARBA" id="ARBA00006236"/>
    </source>
</evidence>
<keyword evidence="5 8" id="KW-0812">Transmembrane</keyword>
<dbReference type="OrthoDB" id="9800416at2"/>
<dbReference type="Gene3D" id="1.20.1720.10">
    <property type="entry name" value="Multidrug resistance protein D"/>
    <property type="match status" value="1"/>
</dbReference>
<feature type="transmembrane region" description="Helical" evidence="8">
    <location>
        <begin position="317"/>
        <end position="338"/>
    </location>
</feature>
<evidence type="ECO:0000256" key="5">
    <source>
        <dbReference type="ARBA" id="ARBA00022692"/>
    </source>
</evidence>
<feature type="transmembrane region" description="Helical" evidence="8">
    <location>
        <begin position="383"/>
        <end position="401"/>
    </location>
</feature>
<feature type="transmembrane region" description="Helical" evidence="8">
    <location>
        <begin position="291"/>
        <end position="311"/>
    </location>
</feature>
<feature type="transmembrane region" description="Helical" evidence="8">
    <location>
        <begin position="174"/>
        <end position="194"/>
    </location>
</feature>
<evidence type="ECO:0000256" key="1">
    <source>
        <dbReference type="ARBA" id="ARBA00004651"/>
    </source>
</evidence>
<dbReference type="SUPFAM" id="SSF103473">
    <property type="entry name" value="MFS general substrate transporter"/>
    <property type="match status" value="1"/>
</dbReference>
<dbReference type="InterPro" id="IPR020846">
    <property type="entry name" value="MFS_dom"/>
</dbReference>